<dbReference type="RefSeq" id="WP_386346596.1">
    <property type="nucleotide sequence ID" value="NZ_JBHSFG010000052.1"/>
</dbReference>
<feature type="domain" description="3-hydroxyisobutyrate dehydrogenase-like NAD-binding" evidence="5">
    <location>
        <begin position="166"/>
        <end position="277"/>
    </location>
</feature>
<dbReference type="Pfam" id="PF14833">
    <property type="entry name" value="NAD_binding_11"/>
    <property type="match status" value="1"/>
</dbReference>
<dbReference type="Gene3D" id="3.40.50.720">
    <property type="entry name" value="NAD(P)-binding Rossmann-like Domain"/>
    <property type="match status" value="1"/>
</dbReference>
<dbReference type="InterPro" id="IPR013328">
    <property type="entry name" value="6PGD_dom2"/>
</dbReference>
<gene>
    <name evidence="6" type="ORF">ACFPH6_29650</name>
</gene>
<dbReference type="EC" id="1.1.-.-" evidence="6"/>
<sequence>MTNTTPPVGFIGLGNMGGRMARRLVSAGYDVLGYDTRPENVTTCGATPAASVTEVTRTCDVVLLSLPESKVVEAVVLGDRGVLADAREGHVVVDLSTSAPASTLRLHEQLAGRGATLIDAGISGGAAAAEKGTLTLMVGGDTATLDRVRPLLAAFSANVFHCGSVGAGHTAKLLNNFLNAIALSATAEVMVAGRKAGLDLQVLLDVLNTSSGVNFATQNRFPKIIHGDYLKGGLTNALMMKDVLAYVDLVAGLGIASPNSSAPLASFGLALQLGYADDISNTVVDAIGDVSGRVRIHDGAYDAGKDKGQVTGLESSPS</sequence>
<dbReference type="SUPFAM" id="SSF48179">
    <property type="entry name" value="6-phosphogluconate dehydrogenase C-terminal domain-like"/>
    <property type="match status" value="1"/>
</dbReference>
<evidence type="ECO:0000256" key="1">
    <source>
        <dbReference type="ARBA" id="ARBA00009080"/>
    </source>
</evidence>
<dbReference type="GO" id="GO:0016491">
    <property type="term" value="F:oxidoreductase activity"/>
    <property type="evidence" value="ECO:0007669"/>
    <property type="project" value="UniProtKB-KW"/>
</dbReference>
<proteinExistence type="inferred from homology"/>
<name>A0ABV8YVN4_9ACTN</name>
<dbReference type="EMBL" id="JBHSFG010000052">
    <property type="protein sequence ID" value="MFC4468647.1"/>
    <property type="molecule type" value="Genomic_DNA"/>
</dbReference>
<keyword evidence="3" id="KW-0520">NAD</keyword>
<evidence type="ECO:0000256" key="3">
    <source>
        <dbReference type="ARBA" id="ARBA00023027"/>
    </source>
</evidence>
<dbReference type="PANTHER" id="PTHR22981:SF7">
    <property type="entry name" value="3-HYDROXYISOBUTYRATE DEHYDROGENASE, MITOCHONDRIAL"/>
    <property type="match status" value="1"/>
</dbReference>
<evidence type="ECO:0000313" key="6">
    <source>
        <dbReference type="EMBL" id="MFC4468647.1"/>
    </source>
</evidence>
<dbReference type="PIRSF" id="PIRSF000103">
    <property type="entry name" value="HIBADH"/>
    <property type="match status" value="1"/>
</dbReference>
<comment type="similarity">
    <text evidence="1">Belongs to the HIBADH-related family.</text>
</comment>
<dbReference type="InterPro" id="IPR008927">
    <property type="entry name" value="6-PGluconate_DH-like_C_sf"/>
</dbReference>
<evidence type="ECO:0000313" key="7">
    <source>
        <dbReference type="Proteomes" id="UP001596012"/>
    </source>
</evidence>
<keyword evidence="2 6" id="KW-0560">Oxidoreductase</keyword>
<protein>
    <submittedName>
        <fullName evidence="6">NAD(P)-dependent oxidoreductase</fullName>
        <ecNumber evidence="6">1.1.-.-</ecNumber>
    </submittedName>
</protein>
<dbReference type="InterPro" id="IPR015815">
    <property type="entry name" value="HIBADH-related"/>
</dbReference>
<dbReference type="PROSITE" id="PS00895">
    <property type="entry name" value="3_HYDROXYISOBUT_DH"/>
    <property type="match status" value="1"/>
</dbReference>
<dbReference type="InterPro" id="IPR036291">
    <property type="entry name" value="NAD(P)-bd_dom_sf"/>
</dbReference>
<dbReference type="Gene3D" id="1.10.1040.10">
    <property type="entry name" value="N-(1-d-carboxylethyl)-l-norvaline Dehydrogenase, domain 2"/>
    <property type="match status" value="1"/>
</dbReference>
<dbReference type="Pfam" id="PF03446">
    <property type="entry name" value="NAD_binding_2"/>
    <property type="match status" value="1"/>
</dbReference>
<evidence type="ECO:0000256" key="2">
    <source>
        <dbReference type="ARBA" id="ARBA00023002"/>
    </source>
</evidence>
<dbReference type="PANTHER" id="PTHR22981">
    <property type="entry name" value="3-HYDROXYISOBUTYRATE DEHYDROGENASE-RELATED"/>
    <property type="match status" value="1"/>
</dbReference>
<organism evidence="6 7">
    <name type="scientific">Streptomyces xiangluensis</name>
    <dbReference type="NCBI Taxonomy" id="2665720"/>
    <lineage>
        <taxon>Bacteria</taxon>
        <taxon>Bacillati</taxon>
        <taxon>Actinomycetota</taxon>
        <taxon>Actinomycetes</taxon>
        <taxon>Kitasatosporales</taxon>
        <taxon>Streptomycetaceae</taxon>
        <taxon>Streptomyces</taxon>
    </lineage>
</organism>
<dbReference type="SUPFAM" id="SSF51735">
    <property type="entry name" value="NAD(P)-binding Rossmann-fold domains"/>
    <property type="match status" value="1"/>
</dbReference>
<accession>A0ABV8YVN4</accession>
<reference evidence="7" key="1">
    <citation type="journal article" date="2019" name="Int. J. Syst. Evol. Microbiol.">
        <title>The Global Catalogue of Microorganisms (GCM) 10K type strain sequencing project: providing services to taxonomists for standard genome sequencing and annotation.</title>
        <authorList>
            <consortium name="The Broad Institute Genomics Platform"/>
            <consortium name="The Broad Institute Genome Sequencing Center for Infectious Disease"/>
            <person name="Wu L."/>
            <person name="Ma J."/>
        </authorList>
    </citation>
    <scope>NUCLEOTIDE SEQUENCE [LARGE SCALE GENOMIC DNA]</scope>
    <source>
        <strain evidence="7">DT43</strain>
    </source>
</reference>
<dbReference type="InterPro" id="IPR006115">
    <property type="entry name" value="6PGDH_NADP-bd"/>
</dbReference>
<evidence type="ECO:0000259" key="4">
    <source>
        <dbReference type="Pfam" id="PF03446"/>
    </source>
</evidence>
<evidence type="ECO:0000259" key="5">
    <source>
        <dbReference type="Pfam" id="PF14833"/>
    </source>
</evidence>
<feature type="domain" description="6-phosphogluconate dehydrogenase NADP-binding" evidence="4">
    <location>
        <begin position="8"/>
        <end position="163"/>
    </location>
</feature>
<dbReference type="InterPro" id="IPR002204">
    <property type="entry name" value="3-OH-isobutyrate_DH-rel_CS"/>
</dbReference>
<comment type="caution">
    <text evidence="6">The sequence shown here is derived from an EMBL/GenBank/DDBJ whole genome shotgun (WGS) entry which is preliminary data.</text>
</comment>
<keyword evidence="7" id="KW-1185">Reference proteome</keyword>
<dbReference type="InterPro" id="IPR029154">
    <property type="entry name" value="HIBADH-like_NADP-bd"/>
</dbReference>
<dbReference type="Proteomes" id="UP001596012">
    <property type="component" value="Unassembled WGS sequence"/>
</dbReference>